<dbReference type="PANTHER" id="PTHR12496:SF2">
    <property type="entry name" value="METHYLTRANSFERASE-LIKE PROTEIN 25B"/>
    <property type="match status" value="1"/>
</dbReference>
<gene>
    <name evidence="2" type="primary">Rrnad1_0</name>
    <name evidence="3" type="synonym">Rrnad1_1</name>
    <name evidence="2" type="ORF">c0_g1_i5</name>
    <name evidence="3" type="ORF">c0_g1_i6</name>
</gene>
<organism evidence="2">
    <name type="scientific">Bactrocera latifrons</name>
    <name type="common">Malaysian fruit fly</name>
    <name type="synonym">Chaetodacus latifrons</name>
    <dbReference type="NCBI Taxonomy" id="174628"/>
    <lineage>
        <taxon>Eukaryota</taxon>
        <taxon>Metazoa</taxon>
        <taxon>Ecdysozoa</taxon>
        <taxon>Arthropoda</taxon>
        <taxon>Hexapoda</taxon>
        <taxon>Insecta</taxon>
        <taxon>Pterygota</taxon>
        <taxon>Neoptera</taxon>
        <taxon>Endopterygota</taxon>
        <taxon>Diptera</taxon>
        <taxon>Brachycera</taxon>
        <taxon>Muscomorpha</taxon>
        <taxon>Tephritoidea</taxon>
        <taxon>Tephritidae</taxon>
        <taxon>Bactrocera</taxon>
        <taxon>Bactrocera</taxon>
    </lineage>
</organism>
<dbReference type="EMBL" id="GDHF01028780">
    <property type="protein sequence ID" value="JAI23534.1"/>
    <property type="molecule type" value="Transcribed_RNA"/>
</dbReference>
<name>A0A0K8UA55_BACLA</name>
<dbReference type="EMBL" id="GDHF01027981">
    <property type="protein sequence ID" value="JAI24333.1"/>
    <property type="molecule type" value="Transcribed_RNA"/>
</dbReference>
<accession>A0A0K8UA55</accession>
<dbReference type="OrthoDB" id="5875367at2759"/>
<dbReference type="InterPro" id="IPR025714">
    <property type="entry name" value="Methyltranfer_dom"/>
</dbReference>
<protein>
    <submittedName>
        <fullName evidence="2">Protein RRNAD1</fullName>
    </submittedName>
</protein>
<dbReference type="AlphaFoldDB" id="A0A0K8UA55"/>
<reference evidence="2" key="1">
    <citation type="submission" date="2015-06" db="EMBL/GenBank/DDBJ databases">
        <authorList>
            <person name="Hoefler B.C."/>
            <person name="Straight P.D."/>
        </authorList>
    </citation>
    <scope>NUCLEOTIDE SEQUENCE</scope>
</reference>
<dbReference type="Pfam" id="PF13679">
    <property type="entry name" value="Methyltransf_32"/>
    <property type="match status" value="1"/>
</dbReference>
<evidence type="ECO:0000259" key="1">
    <source>
        <dbReference type="Pfam" id="PF13679"/>
    </source>
</evidence>
<evidence type="ECO:0000313" key="3">
    <source>
        <dbReference type="EMBL" id="JAI24333.1"/>
    </source>
</evidence>
<sequence length="488" mass="56290">MKIHVSSSIGNTISFLATSILMESTSLISLRSILCSCLQILRLYDWLVNSYILDFYIDHHWNKLPESWRLHLEHLHPEELTTLLNYNKFSKQKHAVWPLSILALRHLLLQLSIPRNQSTNSIELSASQNPVLSDRKLGHAFNKCVKPKKRHEIQLMASICEYSCQISPVDFVVDFGAGLGHLARVLGYGYGVQVSCIEMRSELNTQARCIDTKLENVIQKHLQTANLPCFKRPKHVTLCITPDMQPHQFLHIIAESQHKPNTNFKFGIIGLHPCGDLAVILMRMFANIPQARFLNFASCCYMKLTTAETQSNIKLQGYPLSQYLLKQKEFSFLSYEALEISCHAMEIYCDRLARGDYEYLKVHSFRAAAERIIINQWPNLKHCGLRSVKHVPGMDFEDYFYKATQGVEASNLPRSDLQTSTTQNDLLHWRRIVIFYTLRLMFAPLIESIILYDRALYLQENECQVKINATFDPRISPRNHITCSFKLK</sequence>
<evidence type="ECO:0000313" key="2">
    <source>
        <dbReference type="EMBL" id="JAI23534.1"/>
    </source>
</evidence>
<dbReference type="PANTHER" id="PTHR12496">
    <property type="entry name" value="CGI-41 METHYLTRANSFERASE"/>
    <property type="match status" value="1"/>
</dbReference>
<dbReference type="InterPro" id="IPR052220">
    <property type="entry name" value="METTL25"/>
</dbReference>
<proteinExistence type="predicted"/>
<feature type="domain" description="Methyltransferase" evidence="1">
    <location>
        <begin position="148"/>
        <end position="306"/>
    </location>
</feature>